<name>A0A0F9AN38_9ZZZZ</name>
<feature type="domain" description="N-acetyltransferase" evidence="1">
    <location>
        <begin position="2"/>
        <end position="144"/>
    </location>
</feature>
<evidence type="ECO:0000313" key="2">
    <source>
        <dbReference type="EMBL" id="KKL10775.1"/>
    </source>
</evidence>
<dbReference type="AlphaFoldDB" id="A0A0F9AN38"/>
<organism evidence="2">
    <name type="scientific">marine sediment metagenome</name>
    <dbReference type="NCBI Taxonomy" id="412755"/>
    <lineage>
        <taxon>unclassified sequences</taxon>
        <taxon>metagenomes</taxon>
        <taxon>ecological metagenomes</taxon>
    </lineage>
</organism>
<dbReference type="EMBL" id="LAZR01041924">
    <property type="protein sequence ID" value="KKL10775.1"/>
    <property type="molecule type" value="Genomic_DNA"/>
</dbReference>
<dbReference type="SUPFAM" id="SSF55729">
    <property type="entry name" value="Acyl-CoA N-acyltransferases (Nat)"/>
    <property type="match status" value="1"/>
</dbReference>
<protein>
    <recommendedName>
        <fullName evidence="1">N-acetyltransferase domain-containing protein</fullName>
    </recommendedName>
</protein>
<dbReference type="GO" id="GO:0016747">
    <property type="term" value="F:acyltransferase activity, transferring groups other than amino-acyl groups"/>
    <property type="evidence" value="ECO:0007669"/>
    <property type="project" value="InterPro"/>
</dbReference>
<dbReference type="Gene3D" id="3.40.630.30">
    <property type="match status" value="1"/>
</dbReference>
<gene>
    <name evidence="2" type="ORF">LCGC14_2552450</name>
</gene>
<accession>A0A0F9AN38</accession>
<dbReference type="PROSITE" id="PS51186">
    <property type="entry name" value="GNAT"/>
    <property type="match status" value="1"/>
</dbReference>
<comment type="caution">
    <text evidence="2">The sequence shown here is derived from an EMBL/GenBank/DDBJ whole genome shotgun (WGS) entry which is preliminary data.</text>
</comment>
<sequence>MIYIRPFRVSDFEAFEPIEPLATAEIKDPAFAQAIEDSCLAVTGVRDGEVIGCAGVHPVEDDDFNGEMWLRLSPDCLKHKLDTLRWIRDGLKIIEETFPFGQLNATIKCCFTQSIKMVEYLGFKRVREVEHEGKQWFIYSKRIAI</sequence>
<dbReference type="InterPro" id="IPR016181">
    <property type="entry name" value="Acyl_CoA_acyltransferase"/>
</dbReference>
<evidence type="ECO:0000259" key="1">
    <source>
        <dbReference type="PROSITE" id="PS51186"/>
    </source>
</evidence>
<dbReference type="InterPro" id="IPR000182">
    <property type="entry name" value="GNAT_dom"/>
</dbReference>
<reference evidence="2" key="1">
    <citation type="journal article" date="2015" name="Nature">
        <title>Complex archaea that bridge the gap between prokaryotes and eukaryotes.</title>
        <authorList>
            <person name="Spang A."/>
            <person name="Saw J.H."/>
            <person name="Jorgensen S.L."/>
            <person name="Zaremba-Niedzwiedzka K."/>
            <person name="Martijn J."/>
            <person name="Lind A.E."/>
            <person name="van Eijk R."/>
            <person name="Schleper C."/>
            <person name="Guy L."/>
            <person name="Ettema T.J."/>
        </authorList>
    </citation>
    <scope>NUCLEOTIDE SEQUENCE</scope>
</reference>
<proteinExistence type="predicted"/>